<proteinExistence type="predicted"/>
<dbReference type="NCBIfam" id="TIGR04183">
    <property type="entry name" value="Por_Secre_tail"/>
    <property type="match status" value="1"/>
</dbReference>
<protein>
    <submittedName>
        <fullName evidence="6">Bacterial surface protein 26-residue repeat</fullName>
    </submittedName>
    <submittedName>
        <fullName evidence="4">BspA family leucine-rich repeat surface protein</fullName>
    </submittedName>
    <submittedName>
        <fullName evidence="5">Por secretion system C-terminal sorting domain-containing protein</fullName>
    </submittedName>
</protein>
<dbReference type="OrthoDB" id="9813840at2"/>
<dbReference type="RefSeq" id="WP_076561808.1">
    <property type="nucleotide sequence ID" value="NZ_CP033928.1"/>
</dbReference>
<reference evidence="6 8" key="2">
    <citation type="submission" date="2018-06" db="EMBL/GenBank/DDBJ databases">
        <authorList>
            <consortium name="Pathogen Informatics"/>
            <person name="Doyle S."/>
        </authorList>
    </citation>
    <scope>NUCLEOTIDE SEQUENCE [LARGE SCALE GENOMIC DNA]</scope>
    <source>
        <strain evidence="6 8">NCTC13560</strain>
    </source>
</reference>
<dbReference type="AlphaFoldDB" id="A0A381FB02"/>
<reference evidence="5 7" key="1">
    <citation type="submission" date="2017-01" db="EMBL/GenBank/DDBJ databases">
        <authorList>
            <person name="Varghese N."/>
            <person name="Submissions S."/>
        </authorList>
    </citation>
    <scope>NUCLEOTIDE SEQUENCE [LARGE SCALE GENOMIC DNA]</scope>
    <source>
        <strain evidence="5 7">ATCC 27950</strain>
    </source>
</reference>
<dbReference type="NCBIfam" id="TIGR02167">
    <property type="entry name" value="Liste_lipo_26"/>
    <property type="match status" value="1"/>
</dbReference>
<dbReference type="EMBL" id="CP033928">
    <property type="protein sequence ID" value="AZA60917.1"/>
    <property type="molecule type" value="Genomic_DNA"/>
</dbReference>
<evidence type="ECO:0000313" key="8">
    <source>
        <dbReference type="Proteomes" id="UP000255231"/>
    </source>
</evidence>
<organism evidence="6 8">
    <name type="scientific">Chryseobacterium indoltheticum</name>
    <dbReference type="NCBI Taxonomy" id="254"/>
    <lineage>
        <taxon>Bacteria</taxon>
        <taxon>Pseudomonadati</taxon>
        <taxon>Bacteroidota</taxon>
        <taxon>Flavobacteriia</taxon>
        <taxon>Flavobacteriales</taxon>
        <taxon>Weeksellaceae</taxon>
        <taxon>Chryseobacterium group</taxon>
        <taxon>Chryseobacterium</taxon>
    </lineage>
</organism>
<dbReference type="EMBL" id="FTMF01000011">
    <property type="protein sequence ID" value="SIR02863.1"/>
    <property type="molecule type" value="Genomic_DNA"/>
</dbReference>
<gene>
    <name evidence="4" type="ORF">EG340_07610</name>
    <name evidence="6" type="ORF">NCTC13560_01910</name>
    <name evidence="5" type="ORF">SAMN05421682_111102</name>
</gene>
<dbReference type="InterPro" id="IPR005046">
    <property type="entry name" value="DUF285"/>
</dbReference>
<evidence type="ECO:0000313" key="5">
    <source>
        <dbReference type="EMBL" id="SIR02863.1"/>
    </source>
</evidence>
<evidence type="ECO:0000313" key="9">
    <source>
        <dbReference type="Proteomes" id="UP000269076"/>
    </source>
</evidence>
<feature type="domain" description="Secretion system C-terminal sorting" evidence="3">
    <location>
        <begin position="448"/>
        <end position="513"/>
    </location>
</feature>
<dbReference type="Pfam" id="PF03382">
    <property type="entry name" value="DUF285"/>
    <property type="match status" value="1"/>
</dbReference>
<dbReference type="InterPro" id="IPR011889">
    <property type="entry name" value="Liste_lipo_26"/>
</dbReference>
<dbReference type="Proteomes" id="UP000185725">
    <property type="component" value="Unassembled WGS sequence"/>
</dbReference>
<dbReference type="InterPro" id="IPR026444">
    <property type="entry name" value="Secre_tail"/>
</dbReference>
<dbReference type="Proteomes" id="UP000269076">
    <property type="component" value="Chromosome"/>
</dbReference>
<dbReference type="Proteomes" id="UP000255231">
    <property type="component" value="Unassembled WGS sequence"/>
</dbReference>
<keyword evidence="1 2" id="KW-0732">Signal</keyword>
<feature type="signal peptide" evidence="2">
    <location>
        <begin position="1"/>
        <end position="19"/>
    </location>
</feature>
<evidence type="ECO:0000256" key="2">
    <source>
        <dbReference type="SAM" id="SignalP"/>
    </source>
</evidence>
<evidence type="ECO:0000259" key="3">
    <source>
        <dbReference type="Pfam" id="PF18962"/>
    </source>
</evidence>
<keyword evidence="7" id="KW-1185">Reference proteome</keyword>
<name>A0A381FB02_9FLAO</name>
<evidence type="ECO:0000313" key="7">
    <source>
        <dbReference type="Proteomes" id="UP000185725"/>
    </source>
</evidence>
<dbReference type="EMBL" id="UFVS01000001">
    <property type="protein sequence ID" value="SUX43262.1"/>
    <property type="molecule type" value="Genomic_DNA"/>
</dbReference>
<evidence type="ECO:0000256" key="1">
    <source>
        <dbReference type="ARBA" id="ARBA00022729"/>
    </source>
</evidence>
<evidence type="ECO:0000313" key="4">
    <source>
        <dbReference type="EMBL" id="AZA60917.1"/>
    </source>
</evidence>
<sequence>MFKKLLPFILLLTFHFLQSQNEFITIWKPPTAPNMDFTVVAPYQVGANQIWFPGVGQNYTISWEEVGYPQHNGTMPNVTSTTQILIDFGTALNPLPNDVKYRVKVSNGNGSFNQIKFGLMYPSTASYQFPMFQNLGSIERILEVEQWGNIQWTSMYSAFANCEHLKITATDLPNFNNVTDVSYMFYKIPNLVAHASMGNWNMSTIKNFQAMFGGSSGDLITDTFNAPIYSWNISSAENLSHMFEGRFAFNQNINNWNTTNVKNMSYMFAGCEAFNQPLNNWNTSNVTNMSNMFQSSNFNQPINSWNTSKVTDISGMFHDADYFNQPLVSWNTNKLENMNSAFVGADSFDQSLGSWDLSSLTNATLAISGTAMSCINYSNTLTGWALNPNTANNISLGPLLMLSYSPDVITDRNTLISKGWQIFGDTLGTCVTKEGLGTSETVSLKSSVYPNPAHHIIYLKNMSAATNFIITDLSSRIMMKDIVKEDFINIQNLTSGTYILQIITKEKTESFKFIKK</sequence>
<dbReference type="GeneID" id="303673346"/>
<accession>A0A381FB02</accession>
<feature type="chain" id="PRO_5044586928" evidence="2">
    <location>
        <begin position="20"/>
        <end position="516"/>
    </location>
</feature>
<reference evidence="4 9" key="3">
    <citation type="submission" date="2018-11" db="EMBL/GenBank/DDBJ databases">
        <title>Proposal to divide the Flavobacteriaceae and reorganize its genera based on Amino Acid Identity values calculated from whole genome sequences.</title>
        <authorList>
            <person name="Nicholson A.C."/>
            <person name="Gulvik C.A."/>
            <person name="Whitney A.M."/>
            <person name="Humrighouse B.W."/>
            <person name="Bell M."/>
            <person name="Holmes B."/>
            <person name="Steigerwalt A."/>
            <person name="Villarma A."/>
            <person name="Sheth M."/>
            <person name="Batra D."/>
            <person name="Pryor J."/>
            <person name="Bernardet J.-F."/>
            <person name="Hugo C."/>
            <person name="Kampfer P."/>
            <person name="Newman J."/>
            <person name="Mcquiston J.R."/>
        </authorList>
    </citation>
    <scope>NUCLEOTIDE SEQUENCE [LARGE SCALE GENOMIC DNA]</scope>
    <source>
        <strain evidence="4 9">G0211</strain>
    </source>
</reference>
<evidence type="ECO:0000313" key="6">
    <source>
        <dbReference type="EMBL" id="SUX43262.1"/>
    </source>
</evidence>
<dbReference type="Pfam" id="PF18962">
    <property type="entry name" value="Por_Secre_tail"/>
    <property type="match status" value="1"/>
</dbReference>
<dbReference type="KEGG" id="cil:EG358_06515"/>